<feature type="domain" description="TonB-dependent receptor-like beta-barrel" evidence="11">
    <location>
        <begin position="246"/>
        <end position="681"/>
    </location>
</feature>
<keyword evidence="3 8" id="KW-1134">Transmembrane beta strand</keyword>
<evidence type="ECO:0000256" key="10">
    <source>
        <dbReference type="SAM" id="SignalP"/>
    </source>
</evidence>
<dbReference type="Gene3D" id="2.40.170.20">
    <property type="entry name" value="TonB-dependent receptor, beta-barrel domain"/>
    <property type="match status" value="1"/>
</dbReference>
<feature type="signal peptide" evidence="10">
    <location>
        <begin position="1"/>
        <end position="23"/>
    </location>
</feature>
<dbReference type="InterPro" id="IPR037066">
    <property type="entry name" value="Plug_dom_sf"/>
</dbReference>
<gene>
    <name evidence="13" type="ORF">SAMN06296416_102385</name>
</gene>
<evidence type="ECO:0000256" key="3">
    <source>
        <dbReference type="ARBA" id="ARBA00022452"/>
    </source>
</evidence>
<evidence type="ECO:0000256" key="1">
    <source>
        <dbReference type="ARBA" id="ARBA00004571"/>
    </source>
</evidence>
<evidence type="ECO:0000259" key="11">
    <source>
        <dbReference type="Pfam" id="PF00593"/>
    </source>
</evidence>
<comment type="subcellular location">
    <subcellularLocation>
        <location evidence="1 8">Cell outer membrane</location>
        <topology evidence="1 8">Multi-pass membrane protein</topology>
    </subcellularLocation>
</comment>
<dbReference type="Pfam" id="PF00593">
    <property type="entry name" value="TonB_dep_Rec_b-barrel"/>
    <property type="match status" value="1"/>
</dbReference>
<feature type="domain" description="TonB-dependent receptor plug" evidence="12">
    <location>
        <begin position="50"/>
        <end position="152"/>
    </location>
</feature>
<feature type="chain" id="PRO_5013398248" evidence="10">
    <location>
        <begin position="24"/>
        <end position="717"/>
    </location>
</feature>
<name>A0A286D411_9GAMM</name>
<dbReference type="PANTHER" id="PTHR30069:SF42">
    <property type="entry name" value="FERRIC AEROBACTIN RECEPTOR"/>
    <property type="match status" value="1"/>
</dbReference>
<accession>A0A286D411</accession>
<evidence type="ECO:0000256" key="6">
    <source>
        <dbReference type="ARBA" id="ARBA00023136"/>
    </source>
</evidence>
<keyword evidence="4 8" id="KW-0812">Transmembrane</keyword>
<evidence type="ECO:0000256" key="7">
    <source>
        <dbReference type="ARBA" id="ARBA00023237"/>
    </source>
</evidence>
<keyword evidence="14" id="KW-1185">Reference proteome</keyword>
<evidence type="ECO:0000256" key="2">
    <source>
        <dbReference type="ARBA" id="ARBA00022448"/>
    </source>
</evidence>
<evidence type="ECO:0000256" key="4">
    <source>
        <dbReference type="ARBA" id="ARBA00022692"/>
    </source>
</evidence>
<comment type="similarity">
    <text evidence="8 9">Belongs to the TonB-dependent receptor family.</text>
</comment>
<dbReference type="GO" id="GO:0009279">
    <property type="term" value="C:cell outer membrane"/>
    <property type="evidence" value="ECO:0007669"/>
    <property type="project" value="UniProtKB-SubCell"/>
</dbReference>
<keyword evidence="2 8" id="KW-0813">Transport</keyword>
<dbReference type="CDD" id="cd01347">
    <property type="entry name" value="ligand_gated_channel"/>
    <property type="match status" value="1"/>
</dbReference>
<dbReference type="SUPFAM" id="SSF56935">
    <property type="entry name" value="Porins"/>
    <property type="match status" value="1"/>
</dbReference>
<dbReference type="InterPro" id="IPR012910">
    <property type="entry name" value="Plug_dom"/>
</dbReference>
<dbReference type="GO" id="GO:0044718">
    <property type="term" value="P:siderophore transmembrane transport"/>
    <property type="evidence" value="ECO:0007669"/>
    <property type="project" value="TreeGrafter"/>
</dbReference>
<keyword evidence="5 9" id="KW-0798">TonB box</keyword>
<evidence type="ECO:0000313" key="14">
    <source>
        <dbReference type="Proteomes" id="UP000219374"/>
    </source>
</evidence>
<keyword evidence="6 8" id="KW-0472">Membrane</keyword>
<evidence type="ECO:0000256" key="5">
    <source>
        <dbReference type="ARBA" id="ARBA00023077"/>
    </source>
</evidence>
<evidence type="ECO:0000259" key="12">
    <source>
        <dbReference type="Pfam" id="PF07715"/>
    </source>
</evidence>
<evidence type="ECO:0000313" key="13">
    <source>
        <dbReference type="EMBL" id="SOD53387.1"/>
    </source>
</evidence>
<dbReference type="RefSeq" id="WP_162125886.1">
    <property type="nucleotide sequence ID" value="NZ_OCND01000002.1"/>
</dbReference>
<dbReference type="PANTHER" id="PTHR30069">
    <property type="entry name" value="TONB-DEPENDENT OUTER MEMBRANE RECEPTOR"/>
    <property type="match status" value="1"/>
</dbReference>
<dbReference type="InterPro" id="IPR036942">
    <property type="entry name" value="Beta-barrel_TonB_sf"/>
</dbReference>
<dbReference type="Gene3D" id="2.170.130.10">
    <property type="entry name" value="TonB-dependent receptor, plug domain"/>
    <property type="match status" value="1"/>
</dbReference>
<organism evidence="13 14">
    <name type="scientific">Pseudoxanthomonas wuyuanensis</name>
    <dbReference type="NCBI Taxonomy" id="1073196"/>
    <lineage>
        <taxon>Bacteria</taxon>
        <taxon>Pseudomonadati</taxon>
        <taxon>Pseudomonadota</taxon>
        <taxon>Gammaproteobacteria</taxon>
        <taxon>Lysobacterales</taxon>
        <taxon>Lysobacteraceae</taxon>
        <taxon>Pseudoxanthomonas</taxon>
    </lineage>
</organism>
<dbReference type="GO" id="GO:0015344">
    <property type="term" value="F:siderophore uptake transmembrane transporter activity"/>
    <property type="evidence" value="ECO:0007669"/>
    <property type="project" value="TreeGrafter"/>
</dbReference>
<evidence type="ECO:0000256" key="9">
    <source>
        <dbReference type="RuleBase" id="RU003357"/>
    </source>
</evidence>
<dbReference type="PROSITE" id="PS52016">
    <property type="entry name" value="TONB_DEPENDENT_REC_3"/>
    <property type="match status" value="1"/>
</dbReference>
<reference evidence="13 14" key="1">
    <citation type="submission" date="2017-09" db="EMBL/GenBank/DDBJ databases">
        <authorList>
            <person name="Ehlers B."/>
            <person name="Leendertz F.H."/>
        </authorList>
    </citation>
    <scope>NUCLEOTIDE SEQUENCE [LARGE SCALE GENOMIC DNA]</scope>
    <source>
        <strain evidence="13 14">CGMCC 1.10978</strain>
    </source>
</reference>
<dbReference type="Pfam" id="PF07715">
    <property type="entry name" value="Plug"/>
    <property type="match status" value="1"/>
</dbReference>
<protein>
    <submittedName>
        <fullName evidence="13">Iron complex outermembrane recepter protein</fullName>
    </submittedName>
</protein>
<dbReference type="InterPro" id="IPR039426">
    <property type="entry name" value="TonB-dep_rcpt-like"/>
</dbReference>
<keyword evidence="10" id="KW-0732">Signal</keyword>
<evidence type="ECO:0000256" key="8">
    <source>
        <dbReference type="PROSITE-ProRule" id="PRU01360"/>
    </source>
</evidence>
<dbReference type="Proteomes" id="UP000219374">
    <property type="component" value="Unassembled WGS sequence"/>
</dbReference>
<dbReference type="EMBL" id="OCND01000002">
    <property type="protein sequence ID" value="SOD53387.1"/>
    <property type="molecule type" value="Genomic_DNA"/>
</dbReference>
<dbReference type="AlphaFoldDB" id="A0A286D411"/>
<proteinExistence type="inferred from homology"/>
<sequence length="717" mass="78200">MTAPLPRLLTVAIAALLAQNASAQSPSDATQLDRVTVSASTSRVPDSEAALPNTITIIDRAQLEQQLALTQDLSQVLANLIPSFTPSRQKLTNAGETLRGRKPLYLVDGVPQSTPLREGGRDGHTIDAAMIERIEVIHGANALQGLGASGGIINIITKRAPRRDGESFQEVHLSASAALPNESDSAGYRASYLFGTRRGAFDFVGGASYASEGLYYDGDGNPLAINAVQGDLMDSRSHNLFAKGGWNLTDDRRLQLTASRYQLQGNNDYVVVDGNAAAGVPATSRRGDPEGEGPRNRTTSVVLDYADRSLGGGYLQAQAYWVDFSALYGGSDWEDFWGDGRDPNWYDQSQNTSEKLGGKFSWSRGDLFGLRLRATLGLDLARDTTSQELVRADLNWVPETTYESWSPFVQAEWWLTDTVMLTGGLRYEHGKLEVDDYTTIPANNGGSQFVQGGSPTTSETLPNVGLVWEATDALKLYASYAEGYTVADIGRVLRAVTAAGSSVDNLVDLSPVIADNQEIGLDYDDGRWLVHLAVYRSDSDLGSRLDFDAATRTYNVARERTEIKGLDGSVAYQVQDDMRVGLAYARTRGRYDSNKDGRVDSDLPGINVSPDRVTAFWELAFSPAANLRLQASKAYDRDFDTLNSQTGLVRRTASFDGYTTVDLLGRFRLPLGTLSVGVENLFGEQYVNYYSQVTPPRNDTYTAGRGRVLTVGWSHRF</sequence>
<keyword evidence="7 8" id="KW-0998">Cell outer membrane</keyword>
<dbReference type="InterPro" id="IPR000531">
    <property type="entry name" value="Beta-barrel_TonB"/>
</dbReference>